<gene>
    <name evidence="2" type="ORF">GCM10009119_38500</name>
</gene>
<name>A0ABN1N4L5_9BACT</name>
<evidence type="ECO:0000313" key="3">
    <source>
        <dbReference type="Proteomes" id="UP001500469"/>
    </source>
</evidence>
<dbReference type="InterPro" id="IPR029044">
    <property type="entry name" value="Nucleotide-diphossugar_trans"/>
</dbReference>
<feature type="domain" description="Glycosyltransferase 2-like" evidence="1">
    <location>
        <begin position="2"/>
        <end position="82"/>
    </location>
</feature>
<dbReference type="InterPro" id="IPR001173">
    <property type="entry name" value="Glyco_trans_2-like"/>
</dbReference>
<dbReference type="SUPFAM" id="SSF53448">
    <property type="entry name" value="Nucleotide-diphospho-sugar transferases"/>
    <property type="match status" value="1"/>
</dbReference>
<dbReference type="PANTHER" id="PTHR43685:SF2">
    <property type="entry name" value="GLYCOSYLTRANSFERASE 2-LIKE DOMAIN-CONTAINING PROTEIN"/>
    <property type="match status" value="1"/>
</dbReference>
<dbReference type="Gene3D" id="3.90.550.10">
    <property type="entry name" value="Spore Coat Polysaccharide Biosynthesis Protein SpsA, Chain A"/>
    <property type="match status" value="1"/>
</dbReference>
<comment type="caution">
    <text evidence="2">The sequence shown here is derived from an EMBL/GenBank/DDBJ whole genome shotgun (WGS) entry which is preliminary data.</text>
</comment>
<dbReference type="InterPro" id="IPR050834">
    <property type="entry name" value="Glycosyltransf_2"/>
</dbReference>
<dbReference type="EMBL" id="BAAAFI010000047">
    <property type="protein sequence ID" value="GAA0880880.1"/>
    <property type="molecule type" value="Genomic_DNA"/>
</dbReference>
<dbReference type="Proteomes" id="UP001500469">
    <property type="component" value="Unassembled WGS sequence"/>
</dbReference>
<organism evidence="2 3">
    <name type="scientific">Algoriphagus jejuensis</name>
    <dbReference type="NCBI Taxonomy" id="419934"/>
    <lineage>
        <taxon>Bacteria</taxon>
        <taxon>Pseudomonadati</taxon>
        <taxon>Bacteroidota</taxon>
        <taxon>Cytophagia</taxon>
        <taxon>Cytophagales</taxon>
        <taxon>Cyclobacteriaceae</taxon>
        <taxon>Algoriphagus</taxon>
    </lineage>
</organism>
<sequence>MRAIQSIFNQTVDDWELILVDDGSTDNTFQLVSPFLKEIRFEYFFQENAGVSKARNLGAERATGDWLIFLDSDDELTSDALMHFKNCINSHSDSQLIVAGNEQISPSTSVVYLPSQGEYRSFLSGSFCVSRSVFIDAGGYDSKLLFSENTELFHRIRLQNVKISTLQVVTLTYYISKNGGSRNLQNMSDSILLILDKHRDTLSIHVKYLYHQILGVNQMRFQNFEEARKQLFHAWTLKPYKISTLGRLLIAMFPRLARKLYPTEIGLK</sequence>
<dbReference type="Pfam" id="PF00535">
    <property type="entry name" value="Glycos_transf_2"/>
    <property type="match status" value="1"/>
</dbReference>
<evidence type="ECO:0000259" key="1">
    <source>
        <dbReference type="Pfam" id="PF00535"/>
    </source>
</evidence>
<protein>
    <recommendedName>
        <fullName evidence="1">Glycosyltransferase 2-like domain-containing protein</fullName>
    </recommendedName>
</protein>
<keyword evidence="3" id="KW-1185">Reference proteome</keyword>
<evidence type="ECO:0000313" key="2">
    <source>
        <dbReference type="EMBL" id="GAA0880880.1"/>
    </source>
</evidence>
<reference evidence="2 3" key="1">
    <citation type="journal article" date="2019" name="Int. J. Syst. Evol. Microbiol.">
        <title>The Global Catalogue of Microorganisms (GCM) 10K type strain sequencing project: providing services to taxonomists for standard genome sequencing and annotation.</title>
        <authorList>
            <consortium name="The Broad Institute Genomics Platform"/>
            <consortium name="The Broad Institute Genome Sequencing Center for Infectious Disease"/>
            <person name="Wu L."/>
            <person name="Ma J."/>
        </authorList>
    </citation>
    <scope>NUCLEOTIDE SEQUENCE [LARGE SCALE GENOMIC DNA]</scope>
    <source>
        <strain evidence="2 3">JCM 16112</strain>
    </source>
</reference>
<proteinExistence type="predicted"/>
<dbReference type="PANTHER" id="PTHR43685">
    <property type="entry name" value="GLYCOSYLTRANSFERASE"/>
    <property type="match status" value="1"/>
</dbReference>
<dbReference type="CDD" id="cd00761">
    <property type="entry name" value="Glyco_tranf_GTA_type"/>
    <property type="match status" value="1"/>
</dbReference>
<accession>A0ABN1N4L5</accession>